<dbReference type="SUPFAM" id="SSF50965">
    <property type="entry name" value="Galactose oxidase, central domain"/>
    <property type="match status" value="1"/>
</dbReference>
<dbReference type="PANTHER" id="PTHR46428:SF1">
    <property type="entry name" value="KELCH DOMAIN-CONTAINING PROTEIN 10"/>
    <property type="match status" value="1"/>
</dbReference>
<name>A0A914DEI4_9BILA</name>
<dbReference type="Proteomes" id="UP000887540">
    <property type="component" value="Unplaced"/>
</dbReference>
<dbReference type="InterPro" id="IPR011043">
    <property type="entry name" value="Gal_Oxase/kelch_b-propeller"/>
</dbReference>
<evidence type="ECO:0000313" key="4">
    <source>
        <dbReference type="WBParaSite" id="ACRNAN_scaffold23205.g32124.t1"/>
    </source>
</evidence>
<dbReference type="AlphaFoldDB" id="A0A914DEI4"/>
<keyword evidence="1" id="KW-0880">Kelch repeat</keyword>
<dbReference type="WBParaSite" id="ACRNAN_scaffold23205.g32124.t1">
    <property type="protein sequence ID" value="ACRNAN_scaffold23205.g32124.t1"/>
    <property type="gene ID" value="ACRNAN_scaffold23205.g32124"/>
</dbReference>
<dbReference type="PANTHER" id="PTHR46428">
    <property type="entry name" value="KELCH DOMAIN-CONTAINING PROTEIN 10"/>
    <property type="match status" value="1"/>
</dbReference>
<dbReference type="InterPro" id="IPR052125">
    <property type="entry name" value="KLHDC10"/>
</dbReference>
<reference evidence="4" key="1">
    <citation type="submission" date="2022-11" db="UniProtKB">
        <authorList>
            <consortium name="WormBaseParasite"/>
        </authorList>
    </citation>
    <scope>IDENTIFICATION</scope>
</reference>
<evidence type="ECO:0000256" key="1">
    <source>
        <dbReference type="ARBA" id="ARBA00022441"/>
    </source>
</evidence>
<accession>A0A914DEI4</accession>
<evidence type="ECO:0000313" key="3">
    <source>
        <dbReference type="Proteomes" id="UP000887540"/>
    </source>
</evidence>
<dbReference type="Gene3D" id="2.120.10.80">
    <property type="entry name" value="Kelch-type beta propeller"/>
    <property type="match status" value="1"/>
</dbReference>
<protein>
    <submittedName>
        <fullName evidence="4">Uncharacterized protein</fullName>
    </submittedName>
</protein>
<evidence type="ECO:0000256" key="2">
    <source>
        <dbReference type="ARBA" id="ARBA00022737"/>
    </source>
</evidence>
<sequence length="226" mass="26165">MPEFPGRYMHEALLMEDEKILLIGGGDSEWSAPLDKIDAYDIKSNTFVKIETIADKNHGFPIPRQFQTCVRDDEKIYVLGGRAMDKSTPNSSSNKDENAVVFDDIWQLKRIQLGNHFYYKWTQTVSNLKMPIFFHSSAITPDGCIYTFGGCRKPIYPSNRLQRVWIQPPTLKLMAMFRVLANYPPIINEIPTLEEQARMKKIEKELVVSNPIRLLKAWRQKCQLPK</sequence>
<organism evidence="3 4">
    <name type="scientific">Acrobeloides nanus</name>
    <dbReference type="NCBI Taxonomy" id="290746"/>
    <lineage>
        <taxon>Eukaryota</taxon>
        <taxon>Metazoa</taxon>
        <taxon>Ecdysozoa</taxon>
        <taxon>Nematoda</taxon>
        <taxon>Chromadorea</taxon>
        <taxon>Rhabditida</taxon>
        <taxon>Tylenchina</taxon>
        <taxon>Cephalobomorpha</taxon>
        <taxon>Cephaloboidea</taxon>
        <taxon>Cephalobidae</taxon>
        <taxon>Acrobeloides</taxon>
    </lineage>
</organism>
<dbReference type="GO" id="GO:0032874">
    <property type="term" value="P:positive regulation of stress-activated MAPK cascade"/>
    <property type="evidence" value="ECO:0007669"/>
    <property type="project" value="TreeGrafter"/>
</dbReference>
<dbReference type="InterPro" id="IPR015915">
    <property type="entry name" value="Kelch-typ_b-propeller"/>
</dbReference>
<proteinExistence type="predicted"/>
<keyword evidence="2" id="KW-0677">Repeat</keyword>
<keyword evidence="3" id="KW-1185">Reference proteome</keyword>